<name>A0ACB9CY19_CICIN</name>
<organism evidence="1 2">
    <name type="scientific">Cichorium intybus</name>
    <name type="common">Chicory</name>
    <dbReference type="NCBI Taxonomy" id="13427"/>
    <lineage>
        <taxon>Eukaryota</taxon>
        <taxon>Viridiplantae</taxon>
        <taxon>Streptophyta</taxon>
        <taxon>Embryophyta</taxon>
        <taxon>Tracheophyta</taxon>
        <taxon>Spermatophyta</taxon>
        <taxon>Magnoliopsida</taxon>
        <taxon>eudicotyledons</taxon>
        <taxon>Gunneridae</taxon>
        <taxon>Pentapetalae</taxon>
        <taxon>asterids</taxon>
        <taxon>campanulids</taxon>
        <taxon>Asterales</taxon>
        <taxon>Asteraceae</taxon>
        <taxon>Cichorioideae</taxon>
        <taxon>Cichorieae</taxon>
        <taxon>Cichoriinae</taxon>
        <taxon>Cichorium</taxon>
    </lineage>
</organism>
<gene>
    <name evidence="1" type="ORF">L2E82_29621</name>
</gene>
<comment type="caution">
    <text evidence="1">The sequence shown here is derived from an EMBL/GenBank/DDBJ whole genome shotgun (WGS) entry which is preliminary data.</text>
</comment>
<keyword evidence="2" id="KW-1185">Reference proteome</keyword>
<sequence>MKKHLPLLVCHFRASNVARKSLSFCRQKHYKRDPEIEAQVRKSWDSKASEHHTYFLKTQTSETNIHN</sequence>
<reference evidence="1 2" key="2">
    <citation type="journal article" date="2022" name="Mol. Ecol. Resour.">
        <title>The genomes of chicory, endive, great burdock and yacon provide insights into Asteraceae paleo-polyploidization history and plant inulin production.</title>
        <authorList>
            <person name="Fan W."/>
            <person name="Wang S."/>
            <person name="Wang H."/>
            <person name="Wang A."/>
            <person name="Jiang F."/>
            <person name="Liu H."/>
            <person name="Zhao H."/>
            <person name="Xu D."/>
            <person name="Zhang Y."/>
        </authorList>
    </citation>
    <scope>NUCLEOTIDE SEQUENCE [LARGE SCALE GENOMIC DNA]</scope>
    <source>
        <strain evidence="2">cv. Punajuju</strain>
        <tissue evidence="1">Leaves</tissue>
    </source>
</reference>
<accession>A0ACB9CY19</accession>
<proteinExistence type="predicted"/>
<protein>
    <submittedName>
        <fullName evidence="1">Uncharacterized protein</fullName>
    </submittedName>
</protein>
<reference evidence="2" key="1">
    <citation type="journal article" date="2022" name="Mol. Ecol. Resour.">
        <title>The genomes of chicory, endive, great burdock and yacon provide insights into Asteraceae palaeo-polyploidization history and plant inulin production.</title>
        <authorList>
            <person name="Fan W."/>
            <person name="Wang S."/>
            <person name="Wang H."/>
            <person name="Wang A."/>
            <person name="Jiang F."/>
            <person name="Liu H."/>
            <person name="Zhao H."/>
            <person name="Xu D."/>
            <person name="Zhang Y."/>
        </authorList>
    </citation>
    <scope>NUCLEOTIDE SEQUENCE [LARGE SCALE GENOMIC DNA]</scope>
    <source>
        <strain evidence="2">cv. Punajuju</strain>
    </source>
</reference>
<evidence type="ECO:0000313" key="2">
    <source>
        <dbReference type="Proteomes" id="UP001055811"/>
    </source>
</evidence>
<evidence type="ECO:0000313" key="1">
    <source>
        <dbReference type="EMBL" id="KAI3739222.1"/>
    </source>
</evidence>
<dbReference type="Proteomes" id="UP001055811">
    <property type="component" value="Linkage Group LG05"/>
</dbReference>
<dbReference type="EMBL" id="CM042013">
    <property type="protein sequence ID" value="KAI3739222.1"/>
    <property type="molecule type" value="Genomic_DNA"/>
</dbReference>